<accession>A0A6J5T7B0</accession>
<sequence length="64" mass="7378">MDISRFNNRPVKGPAGRYPKQDPAPDMQKRDNNRGDKPGQVAPVRIEENFPSVPFNIHNPEHHY</sequence>
<name>A0A6J5T7B0_9CAUD</name>
<feature type="region of interest" description="Disordered" evidence="1">
    <location>
        <begin position="1"/>
        <end position="64"/>
    </location>
</feature>
<evidence type="ECO:0000256" key="1">
    <source>
        <dbReference type="SAM" id="MobiDB-lite"/>
    </source>
</evidence>
<reference evidence="2" key="1">
    <citation type="submission" date="2020-05" db="EMBL/GenBank/DDBJ databases">
        <authorList>
            <person name="Chiriac C."/>
            <person name="Salcher M."/>
            <person name="Ghai R."/>
            <person name="Kavagutti S V."/>
        </authorList>
    </citation>
    <scope>NUCLEOTIDE SEQUENCE</scope>
</reference>
<proteinExistence type="predicted"/>
<organism evidence="2">
    <name type="scientific">uncultured Caudovirales phage</name>
    <dbReference type="NCBI Taxonomy" id="2100421"/>
    <lineage>
        <taxon>Viruses</taxon>
        <taxon>Duplodnaviria</taxon>
        <taxon>Heunggongvirae</taxon>
        <taxon>Uroviricota</taxon>
        <taxon>Caudoviricetes</taxon>
        <taxon>Peduoviridae</taxon>
        <taxon>Maltschvirus</taxon>
        <taxon>Maltschvirus maltsch</taxon>
    </lineage>
</organism>
<evidence type="ECO:0000313" key="2">
    <source>
        <dbReference type="EMBL" id="CAB4240734.1"/>
    </source>
</evidence>
<protein>
    <submittedName>
        <fullName evidence="2">Uncharacterized protein</fullName>
    </submittedName>
</protein>
<gene>
    <name evidence="2" type="ORF">UFOVP23_2</name>
</gene>
<dbReference type="EMBL" id="LR797815">
    <property type="protein sequence ID" value="CAB4240734.1"/>
    <property type="molecule type" value="Genomic_DNA"/>
</dbReference>
<feature type="compositionally biased region" description="Basic and acidic residues" evidence="1">
    <location>
        <begin position="27"/>
        <end position="37"/>
    </location>
</feature>